<sequence length="237" mass="24359">MTRTGIRLVRLLALVALVVGLGLVAWRVVLITPSDYEKQLPTAPGAPIPDAASAGLAGTGPAHGPANGTGGGAVPAGCDPQPRPLVGARMTLEGHRRSMPMMSLGVAPDQAPASPPSHLGNTVGWFDRSVPPGAAQGRAVLTSHTFRWGGALGNELNHGLLAPGDVIRISDGGGRDVCYRFTGALKVRVSDYRPDSGLVYDNDGPAQLVIVVCSDYPLVGDAAASRALYYADLVTGP</sequence>
<organism evidence="3 4">
    <name type="scientific">Propionibacterium freudenreichii</name>
    <dbReference type="NCBI Taxonomy" id="1744"/>
    <lineage>
        <taxon>Bacteria</taxon>
        <taxon>Bacillati</taxon>
        <taxon>Actinomycetota</taxon>
        <taxon>Actinomycetes</taxon>
        <taxon>Propionibacteriales</taxon>
        <taxon>Propionibacteriaceae</taxon>
        <taxon>Propionibacterium</taxon>
    </lineage>
</organism>
<evidence type="ECO:0000256" key="1">
    <source>
        <dbReference type="ARBA" id="ARBA00022801"/>
    </source>
</evidence>
<feature type="region of interest" description="Disordered" evidence="2">
    <location>
        <begin position="51"/>
        <end position="81"/>
    </location>
</feature>
<dbReference type="OMA" id="RWTHRTI"/>
<dbReference type="Gene3D" id="2.40.260.10">
    <property type="entry name" value="Sortase"/>
    <property type="match status" value="1"/>
</dbReference>
<keyword evidence="1" id="KW-0378">Hydrolase</keyword>
<dbReference type="RefSeq" id="WP_013161401.1">
    <property type="nucleotide sequence ID" value="NZ_CCYN01000014.1"/>
</dbReference>
<dbReference type="InterPro" id="IPR042001">
    <property type="entry name" value="Sortase_F"/>
</dbReference>
<dbReference type="Proteomes" id="UP000250080">
    <property type="component" value="Chromosome I"/>
</dbReference>
<dbReference type="CDD" id="cd05829">
    <property type="entry name" value="Sortase_F"/>
    <property type="match status" value="1"/>
</dbReference>
<dbReference type="InterPro" id="IPR023365">
    <property type="entry name" value="Sortase_dom-sf"/>
</dbReference>
<accession>A0A0A8SAB6</accession>
<evidence type="ECO:0000256" key="2">
    <source>
        <dbReference type="SAM" id="MobiDB-lite"/>
    </source>
</evidence>
<reference evidence="3 4" key="1">
    <citation type="submission" date="2016-09" db="EMBL/GenBank/DDBJ databases">
        <authorList>
            <person name="Laine KS P."/>
        </authorList>
    </citation>
    <scope>NUCLEOTIDE SEQUENCE [LARGE SCALE GENOMIC DNA]</scope>
    <source>
        <strain evidence="3">PFRJS-23</strain>
    </source>
</reference>
<protein>
    <submittedName>
        <fullName evidence="3">Sortase family protein</fullName>
    </submittedName>
</protein>
<evidence type="ECO:0000313" key="3">
    <source>
        <dbReference type="EMBL" id="SCQ76943.1"/>
    </source>
</evidence>
<proteinExistence type="predicted"/>
<dbReference type="InterPro" id="IPR005754">
    <property type="entry name" value="Sortase"/>
</dbReference>
<name>A0A0A8SAB6_9ACTN</name>
<dbReference type="Pfam" id="PF04203">
    <property type="entry name" value="Sortase"/>
    <property type="match status" value="1"/>
</dbReference>
<dbReference type="AlphaFoldDB" id="A0A0A8SAB6"/>
<dbReference type="EMBL" id="LT618793">
    <property type="protein sequence ID" value="SCQ76943.1"/>
    <property type="molecule type" value="Genomic_DNA"/>
</dbReference>
<gene>
    <name evidence="3" type="ORF">PFR_JS23_730</name>
</gene>
<evidence type="ECO:0000313" key="4">
    <source>
        <dbReference type="Proteomes" id="UP000250080"/>
    </source>
</evidence>